<keyword evidence="5 6" id="KW-0066">ATP synthesis</keyword>
<dbReference type="EMBL" id="JACDUO010000001">
    <property type="protein sequence ID" value="MBA2863690.1"/>
    <property type="molecule type" value="Genomic_DNA"/>
</dbReference>
<gene>
    <name evidence="6 8" type="primary">atpC</name>
    <name evidence="16" type="ORF">HNP85_000749</name>
    <name evidence="10" type="ORF">HNP86_000684</name>
    <name evidence="9" type="ORF">HNP88_001116</name>
    <name evidence="12" type="ORF">HNP91_000684</name>
    <name evidence="15" type="ORF">HNP92_000151</name>
    <name evidence="11" type="ORF">HNP93_000688</name>
    <name evidence="13" type="ORF">HNP94_000690</name>
    <name evidence="14" type="ORF">HNP97_000281</name>
    <name evidence="17" type="ORF">J2745_000212</name>
    <name evidence="8" type="ORF">MMJJ_18080</name>
</gene>
<evidence type="ECO:0000256" key="1">
    <source>
        <dbReference type="ARBA" id="ARBA00006709"/>
    </source>
</evidence>
<reference evidence="18" key="1">
    <citation type="journal article" date="2018" name="Genome Announc.">
        <title>Complete Genome Sequence of the Methanococcus maripaludis Type Strain JJ (DSM 2067), a Model for Selenoprotein Synthesis in Archaea.</title>
        <authorList>
            <person name="Poehlein A."/>
            <person name="Heym D."/>
            <person name="Quitzke V."/>
            <person name="Fersch J."/>
            <person name="Daniel R."/>
            <person name="Rother M."/>
        </authorList>
    </citation>
    <scope>NUCLEOTIDE SEQUENCE [LARGE SCALE GENOMIC DNA]</scope>
    <source>
        <strain evidence="18">DSM 2067</strain>
    </source>
</reference>
<reference evidence="17" key="4">
    <citation type="submission" date="2021-03" db="EMBL/GenBank/DDBJ databases">
        <title>Genomic Encyclopedia of Type Strains, Phase IV (KMG-IV): sequencing the most valuable type-strain genomes for metagenomic binning, comparative biology and taxonomic classification.</title>
        <authorList>
            <person name="Goeker M."/>
        </authorList>
    </citation>
    <scope>NUCLEOTIDE SEQUENCE</scope>
    <source>
        <strain evidence="17">DSM 2771</strain>
    </source>
</reference>
<dbReference type="InterPro" id="IPR002843">
    <property type="entry name" value="ATPase_V0-cplx_csu/dsu"/>
</dbReference>
<reference evidence="20 21" key="3">
    <citation type="submission" date="2020-07" db="EMBL/GenBank/DDBJ databases">
        <title>Genomic Encyclopedia of Type Strains, Phase IV (KMG-V): Genome sequencing to study the core and pangenomes of soil and plant-associated prokaryotes.</title>
        <authorList>
            <person name="Whitman W."/>
        </authorList>
    </citation>
    <scope>NUCLEOTIDE SEQUENCE [LARGE SCALE GENOMIC DNA]</scope>
    <source>
        <strain evidence="10 21">A1</strain>
        <strain evidence="9 24">A5</strain>
        <strain evidence="15 19">C11</strain>
        <strain evidence="11 20">C12</strain>
        <strain evidence="13 22">C13</strain>
        <strain evidence="12 23">C9</strain>
        <strain evidence="14 25">DSM 7078</strain>
        <strain evidence="16">RC</strain>
    </source>
</reference>
<dbReference type="Proteomes" id="UP000536195">
    <property type="component" value="Unassembled WGS sequence"/>
</dbReference>
<dbReference type="Proteomes" id="UP000571854">
    <property type="component" value="Unassembled WGS sequence"/>
</dbReference>
<organism evidence="8 18">
    <name type="scientific">Methanococcus maripaludis</name>
    <name type="common">Methanococcus deltae</name>
    <dbReference type="NCBI Taxonomy" id="39152"/>
    <lineage>
        <taxon>Archaea</taxon>
        <taxon>Methanobacteriati</taxon>
        <taxon>Methanobacteriota</taxon>
        <taxon>Methanomada group</taxon>
        <taxon>Methanococci</taxon>
        <taxon>Methanococcales</taxon>
        <taxon>Methanococcaceae</taxon>
        <taxon>Methanococcus</taxon>
    </lineage>
</organism>
<evidence type="ECO:0000313" key="10">
    <source>
        <dbReference type="EMBL" id="MBA2850553.1"/>
    </source>
</evidence>
<evidence type="ECO:0000313" key="23">
    <source>
        <dbReference type="Proteomes" id="UP000568063"/>
    </source>
</evidence>
<dbReference type="InterPro" id="IPR044911">
    <property type="entry name" value="V-type_ATPase_csu/dsu_dom_3"/>
</dbReference>
<evidence type="ECO:0000256" key="7">
    <source>
        <dbReference type="SAM" id="Phobius"/>
    </source>
</evidence>
<dbReference type="Gene3D" id="1.20.1690.10">
    <property type="entry name" value="V-type ATP synthase subunit C domain"/>
    <property type="match status" value="2"/>
</dbReference>
<keyword evidence="6" id="KW-1003">Cell membrane</keyword>
<keyword evidence="3 6" id="KW-0375">Hydrogen ion transport</keyword>
<evidence type="ECO:0000313" key="24">
    <source>
        <dbReference type="Proteomes" id="UP000571854"/>
    </source>
</evidence>
<dbReference type="Proteomes" id="UP000568063">
    <property type="component" value="Unassembled WGS sequence"/>
</dbReference>
<evidence type="ECO:0000313" key="9">
    <source>
        <dbReference type="EMBL" id="MBA2846932.1"/>
    </source>
</evidence>
<dbReference type="EMBL" id="CP026606">
    <property type="protein sequence ID" value="AVB77178.1"/>
    <property type="molecule type" value="Genomic_DNA"/>
</dbReference>
<evidence type="ECO:0000256" key="3">
    <source>
        <dbReference type="ARBA" id="ARBA00022781"/>
    </source>
</evidence>
<dbReference type="GO" id="GO:0033179">
    <property type="term" value="C:proton-transporting V-type ATPase, V0 domain"/>
    <property type="evidence" value="ECO:0007669"/>
    <property type="project" value="InterPro"/>
</dbReference>
<evidence type="ECO:0000313" key="16">
    <source>
        <dbReference type="EMBL" id="MBM7409077.1"/>
    </source>
</evidence>
<dbReference type="Proteomes" id="UP000584706">
    <property type="component" value="Unassembled WGS sequence"/>
</dbReference>
<dbReference type="InterPro" id="IPR050873">
    <property type="entry name" value="V-ATPase_V0D/AC39_subunit"/>
</dbReference>
<evidence type="ECO:0000313" key="14">
    <source>
        <dbReference type="EMBL" id="MBB6066791.1"/>
    </source>
</evidence>
<comment type="function">
    <text evidence="6">Component of the A-type ATP synthase that produces ATP from ADP in the presence of a proton gradient across the membrane.</text>
</comment>
<dbReference type="GeneID" id="10982621"/>
<evidence type="ECO:0000313" key="20">
    <source>
        <dbReference type="Proteomes" id="UP000558015"/>
    </source>
</evidence>
<dbReference type="EMBL" id="JACDUJ010000001">
    <property type="protein sequence ID" value="MBA2846932.1"/>
    <property type="molecule type" value="Genomic_DNA"/>
</dbReference>
<evidence type="ECO:0000313" key="11">
    <source>
        <dbReference type="EMBL" id="MBA2857987.1"/>
    </source>
</evidence>
<dbReference type="GO" id="GO:0046961">
    <property type="term" value="F:proton-transporting ATPase activity, rotational mechanism"/>
    <property type="evidence" value="ECO:0007669"/>
    <property type="project" value="InterPro"/>
</dbReference>
<evidence type="ECO:0000313" key="15">
    <source>
        <dbReference type="EMBL" id="MBB6400866.1"/>
    </source>
</evidence>
<evidence type="ECO:0000313" key="13">
    <source>
        <dbReference type="EMBL" id="MBA2863690.1"/>
    </source>
</evidence>
<dbReference type="Gene3D" id="1.10.132.50">
    <property type="entry name" value="ATP synthase (C/AC39) subunit, domain 3"/>
    <property type="match status" value="1"/>
</dbReference>
<dbReference type="HAMAP" id="MF_00314">
    <property type="entry name" value="ATP_synth_C_arch"/>
    <property type="match status" value="1"/>
</dbReference>
<dbReference type="Proteomes" id="UP000558015">
    <property type="component" value="Unassembled WGS sequence"/>
</dbReference>
<dbReference type="InterPro" id="IPR036079">
    <property type="entry name" value="ATPase_csu/dsu_sf"/>
</dbReference>
<dbReference type="EMBL" id="JACDUN010000001">
    <property type="protein sequence ID" value="MBA2857987.1"/>
    <property type="molecule type" value="Genomic_DNA"/>
</dbReference>
<evidence type="ECO:0000313" key="25">
    <source>
        <dbReference type="Proteomes" id="UP000584706"/>
    </source>
</evidence>
<dbReference type="Proteomes" id="UP000567099">
    <property type="component" value="Unassembled WGS sequence"/>
</dbReference>
<comment type="subcellular location">
    <subcellularLocation>
        <location evidence="6">Cell membrane</location>
        <topology evidence="6">Peripheral membrane protein</topology>
    </subcellularLocation>
</comment>
<dbReference type="Proteomes" id="UP000564425">
    <property type="component" value="Unassembled WGS sequence"/>
</dbReference>
<evidence type="ECO:0000256" key="2">
    <source>
        <dbReference type="ARBA" id="ARBA00022448"/>
    </source>
</evidence>
<keyword evidence="4 6" id="KW-0406">Ion transport</keyword>
<evidence type="ECO:0000256" key="6">
    <source>
        <dbReference type="HAMAP-Rule" id="MF_00314"/>
    </source>
</evidence>
<keyword evidence="6 7" id="KW-0472">Membrane</keyword>
<evidence type="ECO:0000256" key="4">
    <source>
        <dbReference type="ARBA" id="ARBA00023065"/>
    </source>
</evidence>
<evidence type="ECO:0000313" key="18">
    <source>
        <dbReference type="Proteomes" id="UP000239462"/>
    </source>
</evidence>
<evidence type="ECO:0000256" key="5">
    <source>
        <dbReference type="ARBA" id="ARBA00023310"/>
    </source>
</evidence>
<keyword evidence="7" id="KW-0812">Transmembrane</keyword>
<protein>
    <recommendedName>
        <fullName evidence="6">A-type ATP synthase subunit C</fullName>
    </recommendedName>
</protein>
<dbReference type="Proteomes" id="UP000239462">
    <property type="component" value="Chromosome"/>
</dbReference>
<dbReference type="InterPro" id="IPR014272">
    <property type="entry name" value="ATPase_V0-cplx_csu"/>
</dbReference>
<sequence>MVDALTQLMELAGMPTDIFMTLFVLAGIAIFLVIMIFLIRYLSETAPFAYVNARVRSMESRLLKDHKINELIESAGTTELIGFLEDTDYGPYLSEVLGQSEDPVVVEKALDIHLAHVYQTLANISPDGARKILKLLEKKFDVKNIKTLLRAKYVGLDAEETFKLLIPLGTIPESKLRELSETKEIEEIVSALDGTGYSGVLSEGLTEYEQNGKLTTLEMSLDKLILENLWKNVSVDGTEKDLFKEFIGTMIDIENLKIILKAKADGLSSEVISKYTTSKGYELASWKLKELADVESIEGVISSLEGTKYAPIVTENLEEFEKVKSVYVFEKALDSYLVQMGKKLSLRQPFGIGPIIGLITSKELEIRNLKIIIKGKIEGLSASEIREILVS</sequence>
<dbReference type="InterPro" id="IPR035067">
    <property type="entry name" value="V-type_ATPase_csu/dsu"/>
</dbReference>
<dbReference type="PANTHER" id="PTHR38682:SF1">
    <property type="entry name" value="V-TYPE ATP SYNTHASE SUBUNIT C"/>
    <property type="match status" value="1"/>
</dbReference>
<dbReference type="Pfam" id="PF01992">
    <property type="entry name" value="vATP-synt_AC39"/>
    <property type="match status" value="1"/>
</dbReference>
<reference evidence="8" key="2">
    <citation type="submission" date="2018-02" db="EMBL/GenBank/DDBJ databases">
        <title>Complete genome sequence of the Methanococcus maripaludis type strain JJ (DSM 2067), a model for selenoprotein synthesis in Archaea.</title>
        <authorList>
            <person name="Poehlein A."/>
            <person name="Heym D."/>
            <person name="Quitzke V."/>
            <person name="Fersch J."/>
            <person name="Daniel R."/>
            <person name="Rother M."/>
        </authorList>
    </citation>
    <scope>NUCLEOTIDE SEQUENCE [LARGE SCALE GENOMIC DNA]</scope>
    <source>
        <strain evidence="8">DSM 2067</strain>
    </source>
</reference>
<accession>A0A2L1CCT0</accession>
<dbReference type="GO" id="GO:0005886">
    <property type="term" value="C:plasma membrane"/>
    <property type="evidence" value="ECO:0007669"/>
    <property type="project" value="UniProtKB-SubCell"/>
</dbReference>
<dbReference type="EMBL" id="JACDUM010000001">
    <property type="protein sequence ID" value="MBA2859889.1"/>
    <property type="molecule type" value="Genomic_DNA"/>
</dbReference>
<comment type="subunit">
    <text evidence="6">Has multiple subunits with at least A(3), B(3), C, D, E, F, H, I and proteolipid K(x).</text>
</comment>
<dbReference type="EMBL" id="JACDUH010000001">
    <property type="protein sequence ID" value="MBA2850553.1"/>
    <property type="molecule type" value="Genomic_DNA"/>
</dbReference>
<dbReference type="RefSeq" id="WP_013999489.1">
    <property type="nucleotide sequence ID" value="NZ_CP020120.1"/>
</dbReference>
<dbReference type="NCBIfam" id="NF002267">
    <property type="entry name" value="PRK01198.1-3"/>
    <property type="match status" value="1"/>
</dbReference>
<dbReference type="GO" id="GO:0042777">
    <property type="term" value="P:proton motive force-driven plasma membrane ATP synthesis"/>
    <property type="evidence" value="ECO:0007669"/>
    <property type="project" value="UniProtKB-UniRule"/>
</dbReference>
<dbReference type="KEGG" id="mmad:MMJJ_18080"/>
<dbReference type="EMBL" id="JAGINF010000001">
    <property type="protein sequence ID" value="MBP2218737.1"/>
    <property type="molecule type" value="Genomic_DNA"/>
</dbReference>
<keyword evidence="2 6" id="KW-0813">Transport</keyword>
<dbReference type="Proteomes" id="UP000742560">
    <property type="component" value="Unassembled WGS sequence"/>
</dbReference>
<keyword evidence="7" id="KW-1133">Transmembrane helix</keyword>
<proteinExistence type="inferred from homology"/>
<dbReference type="EMBL" id="JAFBBC010000001">
    <property type="protein sequence ID" value="MBM7409077.1"/>
    <property type="molecule type" value="Genomic_DNA"/>
</dbReference>
<evidence type="ECO:0000313" key="8">
    <source>
        <dbReference type="EMBL" id="AVB77178.1"/>
    </source>
</evidence>
<evidence type="ECO:0000313" key="17">
    <source>
        <dbReference type="EMBL" id="MBP2218737.1"/>
    </source>
</evidence>
<comment type="similarity">
    <text evidence="1 6">Belongs to the V-ATPase V0D/AC39 subunit family.</text>
</comment>
<feature type="transmembrane region" description="Helical" evidence="7">
    <location>
        <begin position="18"/>
        <end position="39"/>
    </location>
</feature>
<dbReference type="SUPFAM" id="SSF103486">
    <property type="entry name" value="V-type ATP synthase subunit C"/>
    <property type="match status" value="1"/>
</dbReference>
<dbReference type="EMBL" id="JACHIQ010000001">
    <property type="protein sequence ID" value="MBB6066791.1"/>
    <property type="molecule type" value="Genomic_DNA"/>
</dbReference>
<dbReference type="AlphaFoldDB" id="A0A2L1CCT0"/>
<dbReference type="PANTHER" id="PTHR38682">
    <property type="entry name" value="V-TYPE ATP SYNTHASE SUBUNIT C"/>
    <property type="match status" value="1"/>
</dbReference>
<dbReference type="EMBL" id="JACHEC010000001">
    <property type="protein sequence ID" value="MBB6400866.1"/>
    <property type="molecule type" value="Genomic_DNA"/>
</dbReference>
<evidence type="ECO:0000313" key="21">
    <source>
        <dbReference type="Proteomes" id="UP000564425"/>
    </source>
</evidence>
<evidence type="ECO:0000313" key="12">
    <source>
        <dbReference type="EMBL" id="MBA2859889.1"/>
    </source>
</evidence>
<dbReference type="GO" id="GO:0005524">
    <property type="term" value="F:ATP binding"/>
    <property type="evidence" value="ECO:0007669"/>
    <property type="project" value="UniProtKB-UniRule"/>
</dbReference>
<evidence type="ECO:0000313" key="22">
    <source>
        <dbReference type="Proteomes" id="UP000567099"/>
    </source>
</evidence>
<dbReference type="NCBIfam" id="TIGR02923">
    <property type="entry name" value="AhaC"/>
    <property type="match status" value="1"/>
</dbReference>
<dbReference type="GO" id="GO:0046933">
    <property type="term" value="F:proton-transporting ATP synthase activity, rotational mechanism"/>
    <property type="evidence" value="ECO:0007669"/>
    <property type="project" value="UniProtKB-UniRule"/>
</dbReference>
<evidence type="ECO:0000313" key="19">
    <source>
        <dbReference type="Proteomes" id="UP000536195"/>
    </source>
</evidence>
<dbReference type="Proteomes" id="UP000722095">
    <property type="component" value="Unassembled WGS sequence"/>
</dbReference>
<name>A0A2L1CCT0_METMI</name>